<dbReference type="CDD" id="cd00637">
    <property type="entry name" value="7tm_classA_rhodopsin-like"/>
    <property type="match status" value="1"/>
</dbReference>
<evidence type="ECO:0000256" key="10">
    <source>
        <dbReference type="SAM" id="Phobius"/>
    </source>
</evidence>
<dbReference type="InterPro" id="IPR017452">
    <property type="entry name" value="GPCR_Rhodpsn_7TM"/>
</dbReference>
<evidence type="ECO:0000256" key="9">
    <source>
        <dbReference type="SAM" id="MobiDB-lite"/>
    </source>
</evidence>
<sequence>MDESSIFFRLERLDGSLLMIICLYSGLAVTGLLGNIWVMLTVSSQLTGCAFRSHRGGTLKHTLQSSAYIYLLLLSIVDLISFVSVPLLVTDILENKWPFSNTLCKLLFFCEGMNKTLSPLVLTALSIDRYIAVCQPTLLWMRQTTFALVTIVGCIIVSLFFITPVTMEAGILRMQDQRAAEVDKCTINIPLGDTFDLIHALCCYFIPLILICSVYVAILRKLYRHTRLSTVGRKTSISLSRVVRCSVMVVAFYFICWTPYWTMRFFEFIQPSYESYLDEEVLDVPHADRNLPLTRNITSFTSLGLNETESLDPVDPVDPQIEDMFSESRIFFMYLLHSLPYAQSAFNWLFYAFLNRNLRNSGGRGSHTARSTVPTSTLFENPMSSNVTPLWKNIQQMGSQLRTVGADTSQLILKRSPFRSRSRVQSRSSTYLGVESNHLCVSLLDVGDSRQQRRSTLLIPRTEPSLVTVQKCVSFNDLPRNGDLFAPSKENSEDAAPVLTPTNSDATTTSPFVSNHGMAESNSVEWL</sequence>
<feature type="region of interest" description="Disordered" evidence="9">
    <location>
        <begin position="484"/>
        <end position="527"/>
    </location>
</feature>
<keyword evidence="5" id="KW-0297">G-protein coupled receptor</keyword>
<evidence type="ECO:0000259" key="11">
    <source>
        <dbReference type="PROSITE" id="PS50262"/>
    </source>
</evidence>
<keyword evidence="7" id="KW-0675">Receptor</keyword>
<comment type="subcellular location">
    <subcellularLocation>
        <location evidence="1">Cell membrane</location>
        <topology evidence="1">Multi-pass membrane protein</topology>
    </subcellularLocation>
</comment>
<dbReference type="AlphaFoldDB" id="A0AAV5WYR4"/>
<dbReference type="GO" id="GO:0042277">
    <property type="term" value="F:peptide binding"/>
    <property type="evidence" value="ECO:0007669"/>
    <property type="project" value="TreeGrafter"/>
</dbReference>
<keyword evidence="3 10" id="KW-0812">Transmembrane</keyword>
<evidence type="ECO:0000256" key="5">
    <source>
        <dbReference type="ARBA" id="ARBA00023040"/>
    </source>
</evidence>
<dbReference type="Gene3D" id="1.20.1070.10">
    <property type="entry name" value="Rhodopsin 7-helix transmembrane proteins"/>
    <property type="match status" value="1"/>
</dbReference>
<evidence type="ECO:0000256" key="1">
    <source>
        <dbReference type="ARBA" id="ARBA00004651"/>
    </source>
</evidence>
<evidence type="ECO:0000313" key="12">
    <source>
        <dbReference type="EMBL" id="GMT36291.1"/>
    </source>
</evidence>
<reference evidence="12" key="1">
    <citation type="submission" date="2023-10" db="EMBL/GenBank/DDBJ databases">
        <title>Genome assembly of Pristionchus species.</title>
        <authorList>
            <person name="Yoshida K."/>
            <person name="Sommer R.J."/>
        </authorList>
    </citation>
    <scope>NUCLEOTIDE SEQUENCE</scope>
    <source>
        <strain evidence="12">RS5133</strain>
    </source>
</reference>
<feature type="compositionally biased region" description="Polar residues" evidence="9">
    <location>
        <begin position="500"/>
        <end position="513"/>
    </location>
</feature>
<dbReference type="SUPFAM" id="SSF81321">
    <property type="entry name" value="Family A G protein-coupled receptor-like"/>
    <property type="match status" value="1"/>
</dbReference>
<accession>A0AAV5WYR4</accession>
<feature type="transmembrane region" description="Helical" evidence="10">
    <location>
        <begin position="146"/>
        <end position="167"/>
    </location>
</feature>
<feature type="transmembrane region" description="Helical" evidence="10">
    <location>
        <begin position="67"/>
        <end position="89"/>
    </location>
</feature>
<evidence type="ECO:0000256" key="2">
    <source>
        <dbReference type="ARBA" id="ARBA00022475"/>
    </source>
</evidence>
<evidence type="ECO:0000256" key="7">
    <source>
        <dbReference type="ARBA" id="ARBA00023170"/>
    </source>
</evidence>
<keyword evidence="4 10" id="KW-1133">Transmembrane helix</keyword>
<gene>
    <name evidence="12" type="ORF">PFISCL1PPCAC_27588</name>
</gene>
<feature type="transmembrane region" description="Helical" evidence="10">
    <location>
        <begin position="239"/>
        <end position="260"/>
    </location>
</feature>
<dbReference type="Pfam" id="PF00001">
    <property type="entry name" value="7tm_1"/>
    <property type="match status" value="1"/>
</dbReference>
<evidence type="ECO:0000313" key="13">
    <source>
        <dbReference type="Proteomes" id="UP001432322"/>
    </source>
</evidence>
<feature type="transmembrane region" description="Helical" evidence="10">
    <location>
        <begin position="197"/>
        <end position="218"/>
    </location>
</feature>
<proteinExistence type="predicted"/>
<dbReference type="Proteomes" id="UP001432322">
    <property type="component" value="Unassembled WGS sequence"/>
</dbReference>
<evidence type="ECO:0000256" key="4">
    <source>
        <dbReference type="ARBA" id="ARBA00022989"/>
    </source>
</evidence>
<feature type="domain" description="G-protein coupled receptors family 1 profile" evidence="11">
    <location>
        <begin position="34"/>
        <end position="351"/>
    </location>
</feature>
<dbReference type="GO" id="GO:0043005">
    <property type="term" value="C:neuron projection"/>
    <property type="evidence" value="ECO:0007669"/>
    <property type="project" value="TreeGrafter"/>
</dbReference>
<dbReference type="PANTHER" id="PTHR24229">
    <property type="entry name" value="NEUROPEPTIDES RECEPTOR"/>
    <property type="match status" value="1"/>
</dbReference>
<feature type="transmembrane region" description="Helical" evidence="10">
    <location>
        <begin position="17"/>
        <end position="38"/>
    </location>
</feature>
<keyword evidence="2" id="KW-1003">Cell membrane</keyword>
<dbReference type="PROSITE" id="PS50262">
    <property type="entry name" value="G_PROTEIN_RECEP_F1_2"/>
    <property type="match status" value="1"/>
</dbReference>
<evidence type="ECO:0000256" key="3">
    <source>
        <dbReference type="ARBA" id="ARBA00022692"/>
    </source>
</evidence>
<keyword evidence="6 10" id="KW-0472">Membrane</keyword>
<protein>
    <recommendedName>
        <fullName evidence="11">G-protein coupled receptors family 1 profile domain-containing protein</fullName>
    </recommendedName>
</protein>
<keyword evidence="13" id="KW-1185">Reference proteome</keyword>
<dbReference type="EMBL" id="BTSY01000007">
    <property type="protein sequence ID" value="GMT36291.1"/>
    <property type="molecule type" value="Genomic_DNA"/>
</dbReference>
<name>A0AAV5WYR4_9BILA</name>
<organism evidence="12 13">
    <name type="scientific">Pristionchus fissidentatus</name>
    <dbReference type="NCBI Taxonomy" id="1538716"/>
    <lineage>
        <taxon>Eukaryota</taxon>
        <taxon>Metazoa</taxon>
        <taxon>Ecdysozoa</taxon>
        <taxon>Nematoda</taxon>
        <taxon>Chromadorea</taxon>
        <taxon>Rhabditida</taxon>
        <taxon>Rhabditina</taxon>
        <taxon>Diplogasteromorpha</taxon>
        <taxon>Diplogasteroidea</taxon>
        <taxon>Neodiplogasteridae</taxon>
        <taxon>Pristionchus</taxon>
    </lineage>
</organism>
<dbReference type="GO" id="GO:0005886">
    <property type="term" value="C:plasma membrane"/>
    <property type="evidence" value="ECO:0007669"/>
    <property type="project" value="UniProtKB-SubCell"/>
</dbReference>
<keyword evidence="8" id="KW-0807">Transducer</keyword>
<comment type="caution">
    <text evidence="12">The sequence shown here is derived from an EMBL/GenBank/DDBJ whole genome shotgun (WGS) entry which is preliminary data.</text>
</comment>
<dbReference type="PRINTS" id="PR00237">
    <property type="entry name" value="GPCRRHODOPSN"/>
</dbReference>
<dbReference type="GO" id="GO:0004930">
    <property type="term" value="F:G protein-coupled receptor activity"/>
    <property type="evidence" value="ECO:0007669"/>
    <property type="project" value="UniProtKB-KW"/>
</dbReference>
<evidence type="ECO:0000256" key="8">
    <source>
        <dbReference type="ARBA" id="ARBA00023224"/>
    </source>
</evidence>
<evidence type="ECO:0000256" key="6">
    <source>
        <dbReference type="ARBA" id="ARBA00023136"/>
    </source>
</evidence>
<dbReference type="PANTHER" id="PTHR24229:SF84">
    <property type="entry name" value="G-PROTEIN COUPLED RECEPTORS FAMILY 1 PROFILE DOMAIN-CONTAINING PROTEIN"/>
    <property type="match status" value="1"/>
</dbReference>
<dbReference type="InterPro" id="IPR000276">
    <property type="entry name" value="GPCR_Rhodpsn"/>
</dbReference>